<reference evidence="1" key="2">
    <citation type="submission" date="2013-04" db="UniProtKB">
        <authorList>
            <consortium name="EnsemblPlants"/>
        </authorList>
    </citation>
    <scope>IDENTIFICATION</scope>
</reference>
<protein>
    <submittedName>
        <fullName evidence="1">Uncharacterized protein</fullName>
    </submittedName>
</protein>
<dbReference type="Gramene" id="OB12G18490.1">
    <property type="protein sequence ID" value="OB12G18490.1"/>
    <property type="gene ID" value="OB12G18490"/>
</dbReference>
<reference evidence="1" key="1">
    <citation type="journal article" date="2013" name="Nat. Commun.">
        <title>Whole-genome sequencing of Oryza brachyantha reveals mechanisms underlying Oryza genome evolution.</title>
        <authorList>
            <person name="Chen J."/>
            <person name="Huang Q."/>
            <person name="Gao D."/>
            <person name="Wang J."/>
            <person name="Lang Y."/>
            <person name="Liu T."/>
            <person name="Li B."/>
            <person name="Bai Z."/>
            <person name="Luis Goicoechea J."/>
            <person name="Liang C."/>
            <person name="Chen C."/>
            <person name="Zhang W."/>
            <person name="Sun S."/>
            <person name="Liao Y."/>
            <person name="Zhang X."/>
            <person name="Yang L."/>
            <person name="Song C."/>
            <person name="Wang M."/>
            <person name="Shi J."/>
            <person name="Liu G."/>
            <person name="Liu J."/>
            <person name="Zhou H."/>
            <person name="Zhou W."/>
            <person name="Yu Q."/>
            <person name="An N."/>
            <person name="Chen Y."/>
            <person name="Cai Q."/>
            <person name="Wang B."/>
            <person name="Liu B."/>
            <person name="Min J."/>
            <person name="Huang Y."/>
            <person name="Wu H."/>
            <person name="Li Z."/>
            <person name="Zhang Y."/>
            <person name="Yin Y."/>
            <person name="Song W."/>
            <person name="Jiang J."/>
            <person name="Jackson S.A."/>
            <person name="Wing R.A."/>
            <person name="Wang J."/>
            <person name="Chen M."/>
        </authorList>
    </citation>
    <scope>NUCLEOTIDE SEQUENCE [LARGE SCALE GENOMIC DNA]</scope>
    <source>
        <strain evidence="1">cv. IRGC 101232</strain>
    </source>
</reference>
<proteinExistence type="predicted"/>
<organism evidence="1">
    <name type="scientific">Oryza brachyantha</name>
    <name type="common">malo sina</name>
    <dbReference type="NCBI Taxonomy" id="4533"/>
    <lineage>
        <taxon>Eukaryota</taxon>
        <taxon>Viridiplantae</taxon>
        <taxon>Streptophyta</taxon>
        <taxon>Embryophyta</taxon>
        <taxon>Tracheophyta</taxon>
        <taxon>Spermatophyta</taxon>
        <taxon>Magnoliopsida</taxon>
        <taxon>Liliopsida</taxon>
        <taxon>Poales</taxon>
        <taxon>Poaceae</taxon>
        <taxon>BOP clade</taxon>
        <taxon>Oryzoideae</taxon>
        <taxon>Oryzeae</taxon>
        <taxon>Oryzinae</taxon>
        <taxon>Oryza</taxon>
    </lineage>
</organism>
<name>J3NCZ1_ORYBR</name>
<dbReference type="EnsemblPlants" id="OB12G18490.1">
    <property type="protein sequence ID" value="OB12G18490.1"/>
    <property type="gene ID" value="OB12G18490"/>
</dbReference>
<keyword evidence="2" id="KW-1185">Reference proteome</keyword>
<evidence type="ECO:0000313" key="2">
    <source>
        <dbReference type="Proteomes" id="UP000006038"/>
    </source>
</evidence>
<dbReference type="HOGENOM" id="CLU_2889393_0_0_1"/>
<dbReference type="Proteomes" id="UP000006038">
    <property type="component" value="Chromosome 12"/>
</dbReference>
<dbReference type="AlphaFoldDB" id="J3NCZ1"/>
<accession>J3NCZ1</accession>
<evidence type="ECO:0000313" key="1">
    <source>
        <dbReference type="EnsemblPlants" id="OB12G18490.1"/>
    </source>
</evidence>
<sequence>MGDRAADGRQIETRWASWTRPGRFDEQAELLLDMAAAAAAAACASLRCAAMHAVVLALGVILA</sequence>